<gene>
    <name evidence="1" type="ORF">ARMOST_08707</name>
</gene>
<evidence type="ECO:0000313" key="1">
    <source>
        <dbReference type="EMBL" id="SJL05340.1"/>
    </source>
</evidence>
<accession>A0A284R9F4</accession>
<dbReference type="OrthoDB" id="10036721at2759"/>
<dbReference type="Proteomes" id="UP000219338">
    <property type="component" value="Unassembled WGS sequence"/>
</dbReference>
<keyword evidence="2" id="KW-1185">Reference proteome</keyword>
<reference evidence="2" key="1">
    <citation type="journal article" date="2017" name="Nat. Ecol. Evol.">
        <title>Genome expansion and lineage-specific genetic innovations in the forest pathogenic fungi Armillaria.</title>
        <authorList>
            <person name="Sipos G."/>
            <person name="Prasanna A.N."/>
            <person name="Walter M.C."/>
            <person name="O'Connor E."/>
            <person name="Balint B."/>
            <person name="Krizsan K."/>
            <person name="Kiss B."/>
            <person name="Hess J."/>
            <person name="Varga T."/>
            <person name="Slot J."/>
            <person name="Riley R."/>
            <person name="Boka B."/>
            <person name="Rigling D."/>
            <person name="Barry K."/>
            <person name="Lee J."/>
            <person name="Mihaltcheva S."/>
            <person name="LaButti K."/>
            <person name="Lipzen A."/>
            <person name="Waldron R."/>
            <person name="Moloney N.M."/>
            <person name="Sperisen C."/>
            <person name="Kredics L."/>
            <person name="Vagvoelgyi C."/>
            <person name="Patrignani A."/>
            <person name="Fitzpatrick D."/>
            <person name="Nagy I."/>
            <person name="Doyle S."/>
            <person name="Anderson J.B."/>
            <person name="Grigoriev I.V."/>
            <person name="Gueldener U."/>
            <person name="Muensterkoetter M."/>
            <person name="Nagy L.G."/>
        </authorList>
    </citation>
    <scope>NUCLEOTIDE SEQUENCE [LARGE SCALE GENOMIC DNA]</scope>
    <source>
        <strain evidence="2">C18/9</strain>
    </source>
</reference>
<dbReference type="STRING" id="47428.A0A284R9F4"/>
<name>A0A284R9F4_ARMOS</name>
<protein>
    <submittedName>
        <fullName evidence="1">Uncharacterized protein</fullName>
    </submittedName>
</protein>
<evidence type="ECO:0000313" key="2">
    <source>
        <dbReference type="Proteomes" id="UP000219338"/>
    </source>
</evidence>
<dbReference type="AlphaFoldDB" id="A0A284R9F4"/>
<organism evidence="1 2">
    <name type="scientific">Armillaria ostoyae</name>
    <name type="common">Armillaria root rot fungus</name>
    <dbReference type="NCBI Taxonomy" id="47428"/>
    <lineage>
        <taxon>Eukaryota</taxon>
        <taxon>Fungi</taxon>
        <taxon>Dikarya</taxon>
        <taxon>Basidiomycota</taxon>
        <taxon>Agaricomycotina</taxon>
        <taxon>Agaricomycetes</taxon>
        <taxon>Agaricomycetidae</taxon>
        <taxon>Agaricales</taxon>
        <taxon>Marasmiineae</taxon>
        <taxon>Physalacriaceae</taxon>
        <taxon>Armillaria</taxon>
    </lineage>
</organism>
<dbReference type="EMBL" id="FUEG01000006">
    <property type="protein sequence ID" value="SJL05340.1"/>
    <property type="molecule type" value="Genomic_DNA"/>
</dbReference>
<sequence>MGSHLPSACPGFDAEQLDLDKLSTNTAVTTPVGIRAFRKTIQSPYGKGAVCTKVVITTDNGYSIYANGQTLGP</sequence>
<proteinExistence type="predicted"/>